<feature type="domain" description="Glycoside hydrolase family 65 central catalytic" evidence="11">
    <location>
        <begin position="433"/>
        <end position="619"/>
    </location>
</feature>
<evidence type="ECO:0000256" key="2">
    <source>
        <dbReference type="ARBA" id="ARBA00006768"/>
    </source>
</evidence>
<dbReference type="Proteomes" id="UP000782241">
    <property type="component" value="Unassembled WGS sequence"/>
</dbReference>
<dbReference type="InterPro" id="IPR011013">
    <property type="entry name" value="Gal_mutarotase_sf_dom"/>
</dbReference>
<feature type="signal peptide" evidence="10">
    <location>
        <begin position="1"/>
        <end position="23"/>
    </location>
</feature>
<gene>
    <name evidence="14" type="ORF">KAF25_011098</name>
</gene>
<evidence type="ECO:0000256" key="1">
    <source>
        <dbReference type="ARBA" id="ARBA00001576"/>
    </source>
</evidence>
<comment type="catalytic activity">
    <reaction evidence="1">
        <text>alpha,alpha-trehalose + H2O = alpha-D-glucose + beta-D-glucose</text>
        <dbReference type="Rhea" id="RHEA:32675"/>
        <dbReference type="ChEBI" id="CHEBI:15377"/>
        <dbReference type="ChEBI" id="CHEBI:15903"/>
        <dbReference type="ChEBI" id="CHEBI:16551"/>
        <dbReference type="ChEBI" id="CHEBI:17925"/>
        <dbReference type="EC" id="3.2.1.28"/>
    </reaction>
</comment>
<comment type="caution">
    <text evidence="14">The sequence shown here is derived from an EMBL/GenBank/DDBJ whole genome shotgun (WGS) entry which is preliminary data.</text>
</comment>
<evidence type="ECO:0000313" key="15">
    <source>
        <dbReference type="Proteomes" id="UP000782241"/>
    </source>
</evidence>
<feature type="domain" description="Glycoside hydrolase family 65 C-terminal" evidence="12">
    <location>
        <begin position="772"/>
        <end position="823"/>
    </location>
</feature>
<dbReference type="GO" id="GO:0030246">
    <property type="term" value="F:carbohydrate binding"/>
    <property type="evidence" value="ECO:0007669"/>
    <property type="project" value="InterPro"/>
</dbReference>
<dbReference type="Pfam" id="PF03633">
    <property type="entry name" value="Glyco_hydro_65C"/>
    <property type="match status" value="1"/>
</dbReference>
<evidence type="ECO:0000256" key="7">
    <source>
        <dbReference type="ARBA" id="ARBA00023295"/>
    </source>
</evidence>
<dbReference type="GO" id="GO:0005993">
    <property type="term" value="P:trehalose catabolic process"/>
    <property type="evidence" value="ECO:0007669"/>
    <property type="project" value="TreeGrafter"/>
</dbReference>
<protein>
    <recommendedName>
        <fullName evidence="3">alpha,alpha-trehalase</fullName>
        <ecNumber evidence="3">3.2.1.28</ecNumber>
    </recommendedName>
    <alternativeName>
        <fullName evidence="8">Alpha,alpha-trehalase</fullName>
    </alternativeName>
    <alternativeName>
        <fullName evidence="9">Alpha,alpha-trehalose glucohydrolase</fullName>
    </alternativeName>
</protein>
<keyword evidence="15" id="KW-1185">Reference proteome</keyword>
<evidence type="ECO:0000256" key="3">
    <source>
        <dbReference type="ARBA" id="ARBA00012757"/>
    </source>
</evidence>
<feature type="chain" id="PRO_5040268616" description="alpha,alpha-trehalase" evidence="10">
    <location>
        <begin position="24"/>
        <end position="1043"/>
    </location>
</feature>
<dbReference type="SUPFAM" id="SSF48208">
    <property type="entry name" value="Six-hairpin glycosidases"/>
    <property type="match status" value="1"/>
</dbReference>
<reference evidence="14" key="1">
    <citation type="submission" date="2021-04" db="EMBL/GenBank/DDBJ databases">
        <title>Draft genome of Fusarium avenaceum strain F156N33, isolated from an atmospheric sample in Virginia.</title>
        <authorList>
            <person name="Yang S."/>
            <person name="Vinatzer B.A."/>
            <person name="Coleman J."/>
        </authorList>
    </citation>
    <scope>NUCLEOTIDE SEQUENCE</scope>
    <source>
        <strain evidence="14">F156N33</strain>
    </source>
</reference>
<dbReference type="SUPFAM" id="SSF74650">
    <property type="entry name" value="Galactose mutarotase-like"/>
    <property type="match status" value="1"/>
</dbReference>
<evidence type="ECO:0000256" key="4">
    <source>
        <dbReference type="ARBA" id="ARBA00022729"/>
    </source>
</evidence>
<dbReference type="PANTHER" id="PTHR11051">
    <property type="entry name" value="GLYCOSYL HYDROLASE-RELATED"/>
    <property type="match status" value="1"/>
</dbReference>
<accession>A0A9P7GVM0</accession>
<dbReference type="EC" id="3.2.1.28" evidence="3"/>
<dbReference type="InterPro" id="IPR005196">
    <property type="entry name" value="Glyco_hydro_65_N"/>
</dbReference>
<proteinExistence type="inferred from homology"/>
<evidence type="ECO:0000256" key="6">
    <source>
        <dbReference type="ARBA" id="ARBA00023180"/>
    </source>
</evidence>
<dbReference type="PANTHER" id="PTHR11051:SF8">
    <property type="entry name" value="PROTEIN-GLUCOSYLGALACTOSYLHYDROXYLYSINE GLUCOSIDASE"/>
    <property type="match status" value="1"/>
</dbReference>
<name>A0A9P7GVM0_9HYPO</name>
<dbReference type="Gene3D" id="1.50.10.10">
    <property type="match status" value="1"/>
</dbReference>
<dbReference type="FunFam" id="2.70.98.40:FF:000004">
    <property type="entry name" value="Alpha,alpha-trehalose glucohydrolase TreA/Ath1"/>
    <property type="match status" value="1"/>
</dbReference>
<sequence>MLSVKMKWIAVTVLLHCNVLVTGTETEKRIEQCYRRHSNSDHDHKLNDNVYKTSFPGVTWDENNWLLSTTKLDQGHYQSRGSVANGYLGINVAAVGPFFEIDVAEEGGVINGWPLFSRRQTFATISGFFDSQPKTNGSNFPWLNQYGYESVISGVPHWSGLILDLGDGEYLDAKVDNTTISNFRSTYDFKAGVLQWSYKWTPRKKDSFYQINYRLFANKLYVNQAVVDLEIVASADAEATIVNVLDGYSAVRTDFVESGQDDDGAVFSAVRPLGVENVTAYIYASVTGSKHLDLSRRHLVSNKPYVHTNDSSIAQAIPVKFSAGEAVRITKFVGAASSDAFEDPRAIAKTACRKALANGYEKSLKSHVKEWASVMPDDSVDSYASPKNGTLPADDYILDSAISAVVNTYYLLQNTVGKNAIKAASGAPVNTNSISVGGLTSDSYAGLIFWDAELFMQPGLVVSHPEAAQCITNYRVSKYAQAKANVATAFTGSQNETDFSSSAAVYPWTSGRYGNCTGTGPCWDYQYHLNGDIGISMVNQWVTSGDTEFFKKSLFPVYNSVANLYADLLKPNGSSWTITNMTDPDEYANNIDAGGFTMAIVSETLMQANKFRDKFGLRENDTWDEMASDVLLIRENGVTLEFTTMNGSAVIKQADLVLMTFPLGYSDNYTDQQGLNDLDYYANKQSQDGPAMTWAIYSIVADELSPSGCSGYTYAQNSYRPYIRPPFYQISEQLIDDATINGGTHPAYPFLTGHGGANQVTVFGYLGLRLVPDDGIHVNPNLPPQIPYLRYRTFYWHGWPISAWSNYTHTTIHRHPTTQPLDVADPQYADKSIKVYVGPKEAPAVQHLSFSKPVVIRNRAIGTNSTVKGNLAQCRPVKASGSYKPGQFPIAAVDGATSTKWQPSKAAELNYLTVSLAEQDVGSMVTSFYFVWDKDPPVNVTVLFHNKTLDNPAKAYTSSSGDSNYDVVLTIKHVEQSDPYLKTTDLNTIAMPTSNTTNITLSNPVPLSKYASLLIVGNQALNDVDVRAKNGTGATVAEWAILH</sequence>
<feature type="domain" description="Glycoside hydrolase family 65 N-terminal" evidence="13">
    <location>
        <begin position="70"/>
        <end position="339"/>
    </location>
</feature>
<keyword evidence="5" id="KW-0378">Hydrolase</keyword>
<dbReference type="InterPro" id="IPR008928">
    <property type="entry name" value="6-hairpin_glycosidase_sf"/>
</dbReference>
<dbReference type="InterPro" id="IPR012341">
    <property type="entry name" value="6hp_glycosidase-like_sf"/>
</dbReference>
<dbReference type="InterPro" id="IPR005195">
    <property type="entry name" value="Glyco_hydro_65_M"/>
</dbReference>
<evidence type="ECO:0000256" key="8">
    <source>
        <dbReference type="ARBA" id="ARBA00030473"/>
    </source>
</evidence>
<dbReference type="InterPro" id="IPR005194">
    <property type="entry name" value="Glyco_hydro_65_C"/>
</dbReference>
<evidence type="ECO:0000256" key="9">
    <source>
        <dbReference type="ARBA" id="ARBA00031637"/>
    </source>
</evidence>
<dbReference type="Pfam" id="PF03636">
    <property type="entry name" value="Glyco_hydro_65N"/>
    <property type="match status" value="1"/>
</dbReference>
<dbReference type="Gene3D" id="2.60.120.260">
    <property type="entry name" value="Galactose-binding domain-like"/>
    <property type="match status" value="1"/>
</dbReference>
<dbReference type="Gene3D" id="2.70.98.40">
    <property type="entry name" value="Glycoside hydrolase, family 65, N-terminal domain"/>
    <property type="match status" value="1"/>
</dbReference>
<organism evidence="14 15">
    <name type="scientific">Fusarium avenaceum</name>
    <dbReference type="NCBI Taxonomy" id="40199"/>
    <lineage>
        <taxon>Eukaryota</taxon>
        <taxon>Fungi</taxon>
        <taxon>Dikarya</taxon>
        <taxon>Ascomycota</taxon>
        <taxon>Pezizomycotina</taxon>
        <taxon>Sordariomycetes</taxon>
        <taxon>Hypocreomycetidae</taxon>
        <taxon>Hypocreales</taxon>
        <taxon>Nectriaceae</taxon>
        <taxon>Fusarium</taxon>
        <taxon>Fusarium tricinctum species complex</taxon>
    </lineage>
</organism>
<keyword evidence="6" id="KW-0325">Glycoprotein</keyword>
<evidence type="ECO:0000256" key="5">
    <source>
        <dbReference type="ARBA" id="ARBA00022801"/>
    </source>
</evidence>
<evidence type="ECO:0000259" key="13">
    <source>
        <dbReference type="Pfam" id="PF03636"/>
    </source>
</evidence>
<dbReference type="FunFam" id="1.50.10.10:FF:000032">
    <property type="entry name" value="Vacuolar acid trehalase"/>
    <property type="match status" value="1"/>
</dbReference>
<dbReference type="InterPro" id="IPR037018">
    <property type="entry name" value="GH65_N"/>
</dbReference>
<dbReference type="Pfam" id="PF03632">
    <property type="entry name" value="Glyco_hydro_65m"/>
    <property type="match status" value="1"/>
</dbReference>
<evidence type="ECO:0000259" key="12">
    <source>
        <dbReference type="Pfam" id="PF03633"/>
    </source>
</evidence>
<evidence type="ECO:0000256" key="10">
    <source>
        <dbReference type="SAM" id="SignalP"/>
    </source>
</evidence>
<dbReference type="GO" id="GO:0004555">
    <property type="term" value="F:alpha,alpha-trehalase activity"/>
    <property type="evidence" value="ECO:0007669"/>
    <property type="project" value="UniProtKB-EC"/>
</dbReference>
<dbReference type="AlphaFoldDB" id="A0A9P7GVM0"/>
<keyword evidence="4 10" id="KW-0732">Signal</keyword>
<comment type="similarity">
    <text evidence="2">Belongs to the glycosyl hydrolase 65 family.</text>
</comment>
<evidence type="ECO:0000313" key="14">
    <source>
        <dbReference type="EMBL" id="KAG5656929.1"/>
    </source>
</evidence>
<evidence type="ECO:0000259" key="11">
    <source>
        <dbReference type="Pfam" id="PF03632"/>
    </source>
</evidence>
<dbReference type="EMBL" id="JAGPUO010000019">
    <property type="protein sequence ID" value="KAG5656929.1"/>
    <property type="molecule type" value="Genomic_DNA"/>
</dbReference>
<keyword evidence="7" id="KW-0326">Glycosidase</keyword>
<dbReference type="GO" id="GO:0009277">
    <property type="term" value="C:fungal-type cell wall"/>
    <property type="evidence" value="ECO:0007669"/>
    <property type="project" value="TreeGrafter"/>
</dbReference>